<sequence length="422" mass="47846">MALCSRVVVESSSSSMMMRRGAAFNNNHSNKKKIFLSFLLTKRRITRFSGLTNSGSSSFEQRGGGGEEEEENNKDKKDELVIITNDALHYASTMTQKRNEVEEYLQKCDSLELELQLALAAEDYDAASKIKKNLQPENSDEDINFSMLCDLCRRVNQPPTSIIGSSAYETETEEITMAARKLGLIGDPRALPALARALRMPTVSAKAKNVSAKAHAQIERSMWTLFGKSGDMELDLLLQKGRDIMHGKYMNRILEGRVEHEPTEEEIKEQIRDFEQERARSLSESIDIFTRIIEKSNGLFAEAWNQRATALYLRGDLASAYADAEEAFRLNPYHFGARSGMGLCKLGMRCYDEALMMFESTLEINPRIDSIKGQSKRLRKMMEKPRVEQQKLKDVLEDYKRSIAPSSDSSQRKDDDSETPKM</sequence>
<evidence type="ECO:0000256" key="5">
    <source>
        <dbReference type="SAM" id="MobiDB-lite"/>
    </source>
</evidence>
<dbReference type="PROSITE" id="PS50005">
    <property type="entry name" value="TPR"/>
    <property type="match status" value="1"/>
</dbReference>
<feature type="repeat" description="TPR" evidence="3">
    <location>
        <begin position="301"/>
        <end position="334"/>
    </location>
</feature>
<dbReference type="InterPro" id="IPR011990">
    <property type="entry name" value="TPR-like_helical_dom_sf"/>
</dbReference>
<keyword evidence="1" id="KW-0677">Repeat</keyword>
<accession>K8EYT9</accession>
<name>K8EYT9_9CHLO</name>
<dbReference type="KEGG" id="bpg:Bathy08g00140"/>
<dbReference type="GO" id="GO:0072380">
    <property type="term" value="C:TRC complex"/>
    <property type="evidence" value="ECO:0007669"/>
    <property type="project" value="TreeGrafter"/>
</dbReference>
<feature type="region of interest" description="Disordered" evidence="5">
    <location>
        <begin position="398"/>
        <end position="422"/>
    </location>
</feature>
<keyword evidence="2 3" id="KW-0802">TPR repeat</keyword>
<dbReference type="SUPFAM" id="SSF48452">
    <property type="entry name" value="TPR-like"/>
    <property type="match status" value="1"/>
</dbReference>
<dbReference type="GeneID" id="19013993"/>
<dbReference type="RefSeq" id="XP_007511549.1">
    <property type="nucleotide sequence ID" value="XM_007511487.1"/>
</dbReference>
<evidence type="ECO:0000313" key="7">
    <source>
        <dbReference type="Proteomes" id="UP000198341"/>
    </source>
</evidence>
<proteinExistence type="predicted"/>
<evidence type="ECO:0000256" key="1">
    <source>
        <dbReference type="ARBA" id="ARBA00022737"/>
    </source>
</evidence>
<dbReference type="GO" id="GO:0006620">
    <property type="term" value="P:post-translational protein targeting to endoplasmic reticulum membrane"/>
    <property type="evidence" value="ECO:0007669"/>
    <property type="project" value="TreeGrafter"/>
</dbReference>
<evidence type="ECO:0000256" key="2">
    <source>
        <dbReference type="ARBA" id="ARBA00022803"/>
    </source>
</evidence>
<keyword evidence="7" id="KW-1185">Reference proteome</keyword>
<dbReference type="GO" id="GO:0016020">
    <property type="term" value="C:membrane"/>
    <property type="evidence" value="ECO:0007669"/>
    <property type="project" value="TreeGrafter"/>
</dbReference>
<dbReference type="SMART" id="SM00028">
    <property type="entry name" value="TPR"/>
    <property type="match status" value="2"/>
</dbReference>
<evidence type="ECO:0000313" key="6">
    <source>
        <dbReference type="EMBL" id="CCO17670.1"/>
    </source>
</evidence>
<dbReference type="Proteomes" id="UP000198341">
    <property type="component" value="Chromosome 8"/>
</dbReference>
<dbReference type="PANTHER" id="PTHR45831">
    <property type="entry name" value="LD24721P"/>
    <property type="match status" value="1"/>
</dbReference>
<reference evidence="6 7" key="1">
    <citation type="submission" date="2011-10" db="EMBL/GenBank/DDBJ databases">
        <authorList>
            <person name="Genoscope - CEA"/>
        </authorList>
    </citation>
    <scope>NUCLEOTIDE SEQUENCE [LARGE SCALE GENOMIC DNA]</scope>
    <source>
        <strain evidence="6 7">RCC 1105</strain>
    </source>
</reference>
<dbReference type="PANTHER" id="PTHR45831:SF2">
    <property type="entry name" value="LD24721P"/>
    <property type="match status" value="1"/>
</dbReference>
<feature type="compositionally biased region" description="Basic and acidic residues" evidence="5">
    <location>
        <begin position="410"/>
        <end position="422"/>
    </location>
</feature>
<protein>
    <submittedName>
        <fullName evidence="6">TPR repeat-containing protein</fullName>
    </submittedName>
</protein>
<feature type="region of interest" description="Disordered" evidence="5">
    <location>
        <begin position="51"/>
        <end position="78"/>
    </location>
</feature>
<evidence type="ECO:0000256" key="4">
    <source>
        <dbReference type="SAM" id="Coils"/>
    </source>
</evidence>
<keyword evidence="4" id="KW-0175">Coiled coil</keyword>
<dbReference type="InterPro" id="IPR019734">
    <property type="entry name" value="TPR_rpt"/>
</dbReference>
<feature type="coiled-coil region" evidence="4">
    <location>
        <begin position="94"/>
        <end position="121"/>
    </location>
</feature>
<dbReference type="EMBL" id="FO082271">
    <property type="protein sequence ID" value="CCO17670.1"/>
    <property type="molecule type" value="Genomic_DNA"/>
</dbReference>
<gene>
    <name evidence="6" type="ORF">Bathy08g00140</name>
</gene>
<dbReference type="AlphaFoldDB" id="K8EYT9"/>
<dbReference type="Gene3D" id="1.25.40.10">
    <property type="entry name" value="Tetratricopeptide repeat domain"/>
    <property type="match status" value="1"/>
</dbReference>
<dbReference type="STRING" id="41875.K8EYT9"/>
<dbReference type="InterPro" id="IPR047150">
    <property type="entry name" value="SGT"/>
</dbReference>
<dbReference type="GO" id="GO:0060090">
    <property type="term" value="F:molecular adaptor activity"/>
    <property type="evidence" value="ECO:0007669"/>
    <property type="project" value="TreeGrafter"/>
</dbReference>
<evidence type="ECO:0000256" key="3">
    <source>
        <dbReference type="PROSITE-ProRule" id="PRU00339"/>
    </source>
</evidence>
<dbReference type="OrthoDB" id="2335338at2759"/>
<organism evidence="6 7">
    <name type="scientific">Bathycoccus prasinos</name>
    <dbReference type="NCBI Taxonomy" id="41875"/>
    <lineage>
        <taxon>Eukaryota</taxon>
        <taxon>Viridiplantae</taxon>
        <taxon>Chlorophyta</taxon>
        <taxon>Mamiellophyceae</taxon>
        <taxon>Mamiellales</taxon>
        <taxon>Bathycoccaceae</taxon>
        <taxon>Bathycoccus</taxon>
    </lineage>
</organism>